<dbReference type="RefSeq" id="WP_064887718.1">
    <property type="nucleotide sequence ID" value="NZ_LZSY01000195.1"/>
</dbReference>
<reference evidence="2" key="1">
    <citation type="submission" date="2016-06" db="EMBL/GenBank/DDBJ databases">
        <authorList>
            <person name="Sutton G."/>
            <person name="Brinkac L."/>
            <person name="Sanka R."/>
            <person name="Adams M."/>
            <person name="Lau E."/>
            <person name="Mehaffy C."/>
            <person name="Tameris M."/>
            <person name="Hatherill M."/>
            <person name="Hanekom W."/>
            <person name="Mahomed H."/>
            <person name="Mcshane H."/>
        </authorList>
    </citation>
    <scope>NUCLEOTIDE SEQUENCE [LARGE SCALE GENOMIC DNA]</scope>
    <source>
        <strain evidence="2">852002-10433_SCH5171157</strain>
    </source>
</reference>
<dbReference type="OrthoDB" id="4711651at2"/>
<dbReference type="AlphaFoldDB" id="A0A1A0VAA8"/>
<protein>
    <submittedName>
        <fullName evidence="1">Uncharacterized protein</fullName>
    </submittedName>
</protein>
<accession>A0A1A0VAA8</accession>
<gene>
    <name evidence="1" type="ORF">A5779_11760</name>
</gene>
<dbReference type="Proteomes" id="UP000094008">
    <property type="component" value="Unassembled WGS sequence"/>
</dbReference>
<proteinExistence type="predicted"/>
<sequence>MHKLRIAHHDATTITVHADFDSAREALQTHAKVTDTYLHALTPSRSAHAQFNLIQLDEKARTPTVAGNATIEPDYERTT</sequence>
<dbReference type="EMBL" id="LZSY01000195">
    <property type="protein sequence ID" value="OBB80182.1"/>
    <property type="molecule type" value="Genomic_DNA"/>
</dbReference>
<organism evidence="1 2">
    <name type="scientific">Mycolicibacterium peregrinum</name>
    <name type="common">Mycobacterium peregrinum</name>
    <dbReference type="NCBI Taxonomy" id="43304"/>
    <lineage>
        <taxon>Bacteria</taxon>
        <taxon>Bacillati</taxon>
        <taxon>Actinomycetota</taxon>
        <taxon>Actinomycetes</taxon>
        <taxon>Mycobacteriales</taxon>
        <taxon>Mycobacteriaceae</taxon>
        <taxon>Mycolicibacterium</taxon>
    </lineage>
</organism>
<name>A0A1A0VAA8_MYCPR</name>
<evidence type="ECO:0000313" key="1">
    <source>
        <dbReference type="EMBL" id="OBB80182.1"/>
    </source>
</evidence>
<comment type="caution">
    <text evidence="1">The sequence shown here is derived from an EMBL/GenBank/DDBJ whole genome shotgun (WGS) entry which is preliminary data.</text>
</comment>
<evidence type="ECO:0000313" key="2">
    <source>
        <dbReference type="Proteomes" id="UP000094008"/>
    </source>
</evidence>